<dbReference type="AlphaFoldDB" id="A0A1H6GWB5"/>
<dbReference type="RefSeq" id="WP_074765166.1">
    <property type="nucleotide sequence ID" value="NZ_FNWO01000002.1"/>
</dbReference>
<evidence type="ECO:0000256" key="4">
    <source>
        <dbReference type="RuleBase" id="RU000499"/>
    </source>
</evidence>
<dbReference type="GO" id="GO:0034599">
    <property type="term" value="P:cellular response to oxidative stress"/>
    <property type="evidence" value="ECO:0007669"/>
    <property type="project" value="TreeGrafter"/>
</dbReference>
<accession>A0A1H6GWB5</accession>
<dbReference type="OrthoDB" id="9785502at2"/>
<dbReference type="Proteomes" id="UP000182983">
    <property type="component" value="Unassembled WGS sequence"/>
</dbReference>
<evidence type="ECO:0000256" key="1">
    <source>
        <dbReference type="ARBA" id="ARBA00006926"/>
    </source>
</evidence>
<reference evidence="7" key="1">
    <citation type="submission" date="2016-10" db="EMBL/GenBank/DDBJ databases">
        <authorList>
            <person name="Varghese N."/>
            <person name="Submissions S."/>
        </authorList>
    </citation>
    <scope>NUCLEOTIDE SEQUENCE [LARGE SCALE GENOMIC DNA]</scope>
    <source>
        <strain evidence="7">DSM 13234</strain>
    </source>
</reference>
<name>A0A1H6GWB5_MAGFU</name>
<dbReference type="InterPro" id="IPR000889">
    <property type="entry name" value="Glutathione_peroxidase"/>
</dbReference>
<keyword evidence="5" id="KW-0732">Signal</keyword>
<dbReference type="EMBL" id="FNWO01000002">
    <property type="protein sequence ID" value="SEH27152.1"/>
    <property type="molecule type" value="Genomic_DNA"/>
</dbReference>
<dbReference type="PANTHER" id="PTHR11592">
    <property type="entry name" value="GLUTATHIONE PEROXIDASE"/>
    <property type="match status" value="1"/>
</dbReference>
<evidence type="ECO:0000313" key="7">
    <source>
        <dbReference type="Proteomes" id="UP000182983"/>
    </source>
</evidence>
<keyword evidence="3 4" id="KW-0560">Oxidoreductase</keyword>
<sequence>MLGDSLKTVLAAAAAAVGLAGHASADDSPAPARIEWGALPLPAIDGGAIDPASLTGKVVLVVNTASKCGFTPQYAGLEALWREYRDRGLVVLGVPSNDFGSQEPGNDAEVASFCEINYGVDFPLLSKQTVSGSNAHPFYRWAAERTGPLGVPRWNFHKILIARDGRLLDWYSSVTGPDSGRLRSAIERALDLPGS</sequence>
<protein>
    <recommendedName>
        <fullName evidence="4">Glutathione peroxidase</fullName>
    </recommendedName>
</protein>
<dbReference type="InterPro" id="IPR029759">
    <property type="entry name" value="GPX_AS"/>
</dbReference>
<dbReference type="PROSITE" id="PS00460">
    <property type="entry name" value="GLUTATHIONE_PEROXID_1"/>
    <property type="match status" value="1"/>
</dbReference>
<dbReference type="CDD" id="cd00340">
    <property type="entry name" value="GSH_Peroxidase"/>
    <property type="match status" value="1"/>
</dbReference>
<evidence type="ECO:0000256" key="5">
    <source>
        <dbReference type="SAM" id="SignalP"/>
    </source>
</evidence>
<dbReference type="Pfam" id="PF00255">
    <property type="entry name" value="GSHPx"/>
    <property type="match status" value="1"/>
</dbReference>
<evidence type="ECO:0000256" key="2">
    <source>
        <dbReference type="ARBA" id="ARBA00022559"/>
    </source>
</evidence>
<feature type="signal peptide" evidence="5">
    <location>
        <begin position="1"/>
        <end position="25"/>
    </location>
</feature>
<dbReference type="GO" id="GO:0004601">
    <property type="term" value="F:peroxidase activity"/>
    <property type="evidence" value="ECO:0007669"/>
    <property type="project" value="UniProtKB-KW"/>
</dbReference>
<evidence type="ECO:0000256" key="3">
    <source>
        <dbReference type="ARBA" id="ARBA00023002"/>
    </source>
</evidence>
<gene>
    <name evidence="6" type="ORF">SAMN04244559_00462</name>
</gene>
<keyword evidence="2 4" id="KW-0575">Peroxidase</keyword>
<proteinExistence type="inferred from homology"/>
<dbReference type="PROSITE" id="PS51355">
    <property type="entry name" value="GLUTATHIONE_PEROXID_3"/>
    <property type="match status" value="1"/>
</dbReference>
<comment type="similarity">
    <text evidence="1 4">Belongs to the glutathione peroxidase family.</text>
</comment>
<dbReference type="InterPro" id="IPR036249">
    <property type="entry name" value="Thioredoxin-like_sf"/>
</dbReference>
<dbReference type="SUPFAM" id="SSF52833">
    <property type="entry name" value="Thioredoxin-like"/>
    <property type="match status" value="1"/>
</dbReference>
<dbReference type="Gene3D" id="3.40.30.10">
    <property type="entry name" value="Glutaredoxin"/>
    <property type="match status" value="1"/>
</dbReference>
<dbReference type="PRINTS" id="PR01011">
    <property type="entry name" value="GLUTPROXDASE"/>
</dbReference>
<feature type="chain" id="PRO_5010336507" description="Glutathione peroxidase" evidence="5">
    <location>
        <begin position="26"/>
        <end position="195"/>
    </location>
</feature>
<organism evidence="6 7">
    <name type="scientific">Magnetospirillum fulvum</name>
    <name type="common">Rhodospirillum fulvum</name>
    <dbReference type="NCBI Taxonomy" id="1082"/>
    <lineage>
        <taxon>Bacteria</taxon>
        <taxon>Pseudomonadati</taxon>
        <taxon>Pseudomonadota</taxon>
        <taxon>Alphaproteobacteria</taxon>
        <taxon>Rhodospirillales</taxon>
        <taxon>Rhodospirillaceae</taxon>
        <taxon>Magnetospirillum</taxon>
    </lineage>
</organism>
<dbReference type="PANTHER" id="PTHR11592:SF78">
    <property type="entry name" value="GLUTATHIONE PEROXIDASE"/>
    <property type="match status" value="1"/>
</dbReference>
<keyword evidence="7" id="KW-1185">Reference proteome</keyword>
<evidence type="ECO:0000313" key="6">
    <source>
        <dbReference type="EMBL" id="SEH27152.1"/>
    </source>
</evidence>